<dbReference type="Proteomes" id="UP000796761">
    <property type="component" value="Unassembled WGS sequence"/>
</dbReference>
<evidence type="ECO:0000313" key="3">
    <source>
        <dbReference type="Proteomes" id="UP000796761"/>
    </source>
</evidence>
<gene>
    <name evidence="2" type="ORF">HGM15179_021630</name>
</gene>
<proteinExistence type="predicted"/>
<evidence type="ECO:0000256" key="1">
    <source>
        <dbReference type="SAM" id="MobiDB-lite"/>
    </source>
</evidence>
<sequence>HAAVAQGEGVPGAGAGGGPGGAALRPPPERGAPQDLLAQQPNRAHRAGRPGEHGAGRVPVLCQRAGRGQSPRLHLPRPLPGPQDHHPEGAAGPAGDA</sequence>
<keyword evidence="3" id="KW-1185">Reference proteome</keyword>
<accession>A0A8K1D5G9</accession>
<evidence type="ECO:0000313" key="2">
    <source>
        <dbReference type="EMBL" id="TRZ05477.1"/>
    </source>
</evidence>
<feature type="non-terminal residue" evidence="2">
    <location>
        <position position="1"/>
    </location>
</feature>
<feature type="region of interest" description="Disordered" evidence="1">
    <location>
        <begin position="1"/>
        <end position="97"/>
    </location>
</feature>
<organism evidence="2 3">
    <name type="scientific">Zosterops borbonicus</name>
    <dbReference type="NCBI Taxonomy" id="364589"/>
    <lineage>
        <taxon>Eukaryota</taxon>
        <taxon>Metazoa</taxon>
        <taxon>Chordata</taxon>
        <taxon>Craniata</taxon>
        <taxon>Vertebrata</taxon>
        <taxon>Euteleostomi</taxon>
        <taxon>Archelosauria</taxon>
        <taxon>Archosauria</taxon>
        <taxon>Dinosauria</taxon>
        <taxon>Saurischia</taxon>
        <taxon>Theropoda</taxon>
        <taxon>Coelurosauria</taxon>
        <taxon>Aves</taxon>
        <taxon>Neognathae</taxon>
        <taxon>Neoaves</taxon>
        <taxon>Telluraves</taxon>
        <taxon>Australaves</taxon>
        <taxon>Passeriformes</taxon>
        <taxon>Sylvioidea</taxon>
        <taxon>Zosteropidae</taxon>
        <taxon>Zosterops</taxon>
    </lineage>
</organism>
<feature type="compositionally biased region" description="Gly residues" evidence="1">
    <location>
        <begin position="9"/>
        <end position="21"/>
    </location>
</feature>
<dbReference type="EMBL" id="SWJQ01004121">
    <property type="protein sequence ID" value="TRZ05477.1"/>
    <property type="molecule type" value="Genomic_DNA"/>
</dbReference>
<name>A0A8K1D5G9_9PASS</name>
<comment type="caution">
    <text evidence="2">The sequence shown here is derived from an EMBL/GenBank/DDBJ whole genome shotgun (WGS) entry which is preliminary data.</text>
</comment>
<dbReference type="AlphaFoldDB" id="A0A8K1D5G9"/>
<protein>
    <submittedName>
        <fullName evidence="2">Uncharacterized protein</fullName>
    </submittedName>
</protein>
<reference evidence="2" key="1">
    <citation type="submission" date="2019-04" db="EMBL/GenBank/DDBJ databases">
        <title>Genome assembly of Zosterops borbonicus 15179.</title>
        <authorList>
            <person name="Leroy T."/>
            <person name="Anselmetti Y."/>
            <person name="Tilak M.-K."/>
            <person name="Nabholz B."/>
        </authorList>
    </citation>
    <scope>NUCLEOTIDE SEQUENCE</scope>
    <source>
        <strain evidence="2">HGM_15179</strain>
        <tissue evidence="2">Muscle</tissue>
    </source>
</reference>
<feature type="non-terminal residue" evidence="2">
    <location>
        <position position="97"/>
    </location>
</feature>